<feature type="non-terminal residue" evidence="1">
    <location>
        <position position="1"/>
    </location>
</feature>
<protein>
    <recommendedName>
        <fullName evidence="2">ZP domain-containing protein</fullName>
    </recommendedName>
</protein>
<dbReference type="EMBL" id="FN656860">
    <property type="protein sequence ID" value="CBY42086.1"/>
    <property type="molecule type" value="Genomic_DNA"/>
</dbReference>
<dbReference type="Proteomes" id="UP000011014">
    <property type="component" value="Unassembled WGS sequence"/>
</dbReference>
<gene>
    <name evidence="1" type="ORF">GSOID_T00025750001</name>
</gene>
<accession>E4Z308</accession>
<reference evidence="1" key="1">
    <citation type="journal article" date="2010" name="Science">
        <title>Plasticity of animal genome architecture unmasked by rapid evolution of a pelagic tunicate.</title>
        <authorList>
            <person name="Denoeud F."/>
            <person name="Henriet S."/>
            <person name="Mungpakdee S."/>
            <person name="Aury J.M."/>
            <person name="Da Silva C."/>
            <person name="Brinkmann H."/>
            <person name="Mikhaleva J."/>
            <person name="Olsen L.C."/>
            <person name="Jubin C."/>
            <person name="Canestro C."/>
            <person name="Bouquet J.M."/>
            <person name="Danks G."/>
            <person name="Poulain J."/>
            <person name="Campsteijn C."/>
            <person name="Adamski M."/>
            <person name="Cross I."/>
            <person name="Yadetie F."/>
            <person name="Muffato M."/>
            <person name="Louis A."/>
            <person name="Butcher S."/>
            <person name="Tsagkogeorga G."/>
            <person name="Konrad A."/>
            <person name="Singh S."/>
            <person name="Jensen M.F."/>
            <person name="Cong E.H."/>
            <person name="Eikeseth-Otteraa H."/>
            <person name="Noel B."/>
            <person name="Anthouard V."/>
            <person name="Porcel B.M."/>
            <person name="Kachouri-Lafond R."/>
            <person name="Nishino A."/>
            <person name="Ugolini M."/>
            <person name="Chourrout P."/>
            <person name="Nishida H."/>
            <person name="Aasland R."/>
            <person name="Huzurbazar S."/>
            <person name="Westhof E."/>
            <person name="Delsuc F."/>
            <person name="Lehrach H."/>
            <person name="Reinhardt R."/>
            <person name="Weissenbach J."/>
            <person name="Roy S.W."/>
            <person name="Artiguenave F."/>
            <person name="Postlethwait J.H."/>
            <person name="Manak J.R."/>
            <person name="Thompson E.M."/>
            <person name="Jaillon O."/>
            <person name="Du Pasquier L."/>
            <person name="Boudinot P."/>
            <person name="Liberles D.A."/>
            <person name="Volff J.N."/>
            <person name="Philippe H."/>
            <person name="Lenhard B."/>
            <person name="Roest Crollius H."/>
            <person name="Wincker P."/>
            <person name="Chourrout D."/>
        </authorList>
    </citation>
    <scope>NUCLEOTIDE SEQUENCE [LARGE SCALE GENOMIC DNA]</scope>
</reference>
<proteinExistence type="predicted"/>
<evidence type="ECO:0000313" key="1">
    <source>
        <dbReference type="EMBL" id="CBY42086.1"/>
    </source>
</evidence>
<sequence length="540" mass="60352">KKCRFWSFDHINLTENDDFKFFSYFCRFNFWKLLKLFIYNSIDYNTAISGWTYTHEDASSHKCIDADVLSIQMTFDAASAFNFTMHVKTQYSDGFSSTGAITKDVNSKCENCLCASPDCSAKATSTISIGVDGNLAGGVDLACQNGVCYFLLSHTLISYGDEQLFFCEQTEQSLLKSTNFELFSTAAEKSMRLRVYESFKPAVVSNVNSYGFCEYPDLTAACPEFEFTCDAGVEIDMDLLCFKRKYPALELSNFLNRASPSNSTKLFTETQSKFLTVLSDSSIIYSWNFEYLSPLILLGFENIDLSYTFNCSFQIDEILVMNGTIEPPVTVSDITFNPDPIADKPDIFINNEPYDDDAAPIVKSSDIMTFDFSQVFSDLGEYRIDSCEVKSEDSSQSSPIITNGCATTVFQYFVTVDQFGQFIKTPPIVFPSSPDFFSVECNLIFCDDCVNTASSCPSQGNSEIITVQVVRSMTSSEAEKRSASISASLSEADLIEVQTHKTAILVDRKFKHLLSASESNSEPFLTSLNLIFLTFLSFLV</sequence>
<evidence type="ECO:0008006" key="2">
    <source>
        <dbReference type="Google" id="ProtNLM"/>
    </source>
</evidence>
<organism evidence="1">
    <name type="scientific">Oikopleura dioica</name>
    <name type="common">Tunicate</name>
    <dbReference type="NCBI Taxonomy" id="34765"/>
    <lineage>
        <taxon>Eukaryota</taxon>
        <taxon>Metazoa</taxon>
        <taxon>Chordata</taxon>
        <taxon>Tunicata</taxon>
        <taxon>Appendicularia</taxon>
        <taxon>Copelata</taxon>
        <taxon>Oikopleuridae</taxon>
        <taxon>Oikopleura</taxon>
    </lineage>
</organism>
<dbReference type="AlphaFoldDB" id="E4Z308"/>
<name>E4Z308_OIKDI</name>